<proteinExistence type="predicted"/>
<organism evidence="1 2">
    <name type="scientific">Mycobacterium phage HC</name>
    <dbReference type="NCBI Taxonomy" id="2077135"/>
    <lineage>
        <taxon>Viruses</taxon>
        <taxon>Duplodnaviria</taxon>
        <taxon>Heunggongvirae</taxon>
        <taxon>Uroviricota</taxon>
        <taxon>Caudoviricetes</taxon>
        <taxon>Chebruvirinae</taxon>
        <taxon>Brujitavirus</taxon>
        <taxon>Brujitavirus HC</taxon>
    </lineage>
</organism>
<dbReference type="Pfam" id="PF05866">
    <property type="entry name" value="RusA"/>
    <property type="match status" value="1"/>
</dbReference>
<reference evidence="1" key="1">
    <citation type="submission" date="2018-01" db="EMBL/GenBank/DDBJ databases">
        <title>Genome sequence of Mycobacterium phage HC.</title>
        <authorList>
            <person name="Uchiyama J."/>
            <person name="Matsuzaki S."/>
        </authorList>
    </citation>
    <scope>NUCLEOTIDE SEQUENCE [LARGE SCALE GENOMIC DNA]</scope>
</reference>
<dbReference type="KEGG" id="vg:65105664"/>
<evidence type="ECO:0000313" key="1">
    <source>
        <dbReference type="EMBL" id="BBC53923.1"/>
    </source>
</evidence>
<evidence type="ECO:0000313" key="2">
    <source>
        <dbReference type="Proteomes" id="UP000249920"/>
    </source>
</evidence>
<dbReference type="GeneID" id="65105664"/>
<dbReference type="InterPro" id="IPR008822">
    <property type="entry name" value="Endonuclease_RusA-like"/>
</dbReference>
<sequence length="168" mass="18519">MTTPLGQRPVTTDTDAAHVEQLLHALGVADPMQGHTLTIPGNPYSKSRPRFTRNGHTFHDPKDKNAERATAVYLRATVRRPYTGNVALACVFYRDTLRRIDADNLLKHVCDAANGVLWVDDCQATAITAVVELDRERPRTVLAVAPHDSAMVRDYSKPKPITGGLFSC</sequence>
<dbReference type="InterPro" id="IPR036614">
    <property type="entry name" value="RusA-like_sf"/>
</dbReference>
<accession>A0A2Z5XVP2</accession>
<keyword evidence="1" id="KW-0378">Hydrolase</keyword>
<dbReference type="Proteomes" id="UP000249920">
    <property type="component" value="Segment"/>
</dbReference>
<dbReference type="GO" id="GO:0006281">
    <property type="term" value="P:DNA repair"/>
    <property type="evidence" value="ECO:0007669"/>
    <property type="project" value="InterPro"/>
</dbReference>
<protein>
    <submittedName>
        <fullName evidence="1">Putative RusA-like DNA endonuclease</fullName>
    </submittedName>
</protein>
<dbReference type="GO" id="GO:0000287">
    <property type="term" value="F:magnesium ion binding"/>
    <property type="evidence" value="ECO:0007669"/>
    <property type="project" value="InterPro"/>
</dbReference>
<dbReference type="SUPFAM" id="SSF103084">
    <property type="entry name" value="Holliday junction resolvase RusA"/>
    <property type="match status" value="1"/>
</dbReference>
<keyword evidence="2" id="KW-1185">Reference proteome</keyword>
<dbReference type="Gene3D" id="3.30.1330.70">
    <property type="entry name" value="Holliday junction resolvase RusA"/>
    <property type="match status" value="1"/>
</dbReference>
<dbReference type="RefSeq" id="YP_010088229.1">
    <property type="nucleotide sequence ID" value="NC_055707.1"/>
</dbReference>
<name>A0A2Z5XVP2_9CAUD</name>
<dbReference type="GO" id="GO:0006310">
    <property type="term" value="P:DNA recombination"/>
    <property type="evidence" value="ECO:0007669"/>
    <property type="project" value="InterPro"/>
</dbReference>
<dbReference type="GO" id="GO:0004519">
    <property type="term" value="F:endonuclease activity"/>
    <property type="evidence" value="ECO:0007669"/>
    <property type="project" value="UniProtKB-KW"/>
</dbReference>
<dbReference type="EMBL" id="AP018487">
    <property type="protein sequence ID" value="BBC53923.1"/>
    <property type="molecule type" value="Genomic_DNA"/>
</dbReference>
<keyword evidence="1" id="KW-0540">Nuclease</keyword>
<keyword evidence="1" id="KW-0255">Endonuclease</keyword>